<comment type="caution">
    <text evidence="1">The sequence shown here is derived from an EMBL/GenBank/DDBJ whole genome shotgun (WGS) entry which is preliminary data.</text>
</comment>
<dbReference type="OrthoDB" id="9946668at2"/>
<gene>
    <name evidence="1" type="ORF">DFO67_1346</name>
</gene>
<name>A0A4R8FD66_9GAMM</name>
<protein>
    <submittedName>
        <fullName evidence="1">Uncharacterized protein</fullName>
    </submittedName>
</protein>
<evidence type="ECO:0000313" key="1">
    <source>
        <dbReference type="EMBL" id="TDX21638.1"/>
    </source>
</evidence>
<accession>A0A4R8FD66</accession>
<evidence type="ECO:0000313" key="2">
    <source>
        <dbReference type="Proteomes" id="UP000294489"/>
    </source>
</evidence>
<dbReference type="AlphaFoldDB" id="A0A4R8FD66"/>
<reference evidence="1 2" key="1">
    <citation type="submission" date="2019-03" db="EMBL/GenBank/DDBJ databases">
        <title>Freshwater and sediment microbial communities from various areas in North America, analyzing microbe dynamics in response to fracking.</title>
        <authorList>
            <person name="Lamendella R."/>
        </authorList>
    </citation>
    <scope>NUCLEOTIDE SEQUENCE [LARGE SCALE GENOMIC DNA]</scope>
    <source>
        <strain evidence="1 2">6_TX</strain>
    </source>
</reference>
<proteinExistence type="predicted"/>
<sequence length="67" mass="7517">MADFADIAADRQQQINDTALQARRQVVKLQPTGECRSPLCGLELDNPKALFCNSQCALDHEKEMRRG</sequence>
<organism evidence="1 2">
    <name type="scientific">Modicisalibacter xianhensis</name>
    <dbReference type="NCBI Taxonomy" id="442341"/>
    <lineage>
        <taxon>Bacteria</taxon>
        <taxon>Pseudomonadati</taxon>
        <taxon>Pseudomonadota</taxon>
        <taxon>Gammaproteobacteria</taxon>
        <taxon>Oceanospirillales</taxon>
        <taxon>Halomonadaceae</taxon>
        <taxon>Modicisalibacter</taxon>
    </lineage>
</organism>
<dbReference type="EMBL" id="SOEC01000034">
    <property type="protein sequence ID" value="TDX21638.1"/>
    <property type="molecule type" value="Genomic_DNA"/>
</dbReference>
<dbReference type="RefSeq" id="WP_134021407.1">
    <property type="nucleotide sequence ID" value="NZ_SOEC01000034.1"/>
</dbReference>
<dbReference type="Proteomes" id="UP000294489">
    <property type="component" value="Unassembled WGS sequence"/>
</dbReference>